<feature type="transmembrane region" description="Helical" evidence="5">
    <location>
        <begin position="149"/>
        <end position="168"/>
    </location>
</feature>
<name>A0A6A6SBH8_9PLEO</name>
<dbReference type="PROSITE" id="PS50850">
    <property type="entry name" value="MFS"/>
    <property type="match status" value="1"/>
</dbReference>
<feature type="transmembrane region" description="Helical" evidence="5">
    <location>
        <begin position="261"/>
        <end position="282"/>
    </location>
</feature>
<keyword evidence="8" id="KW-1185">Reference proteome</keyword>
<dbReference type="Gene3D" id="1.20.1250.20">
    <property type="entry name" value="MFS general substrate transporter like domains"/>
    <property type="match status" value="1"/>
</dbReference>
<comment type="subcellular location">
    <subcellularLocation>
        <location evidence="1">Membrane</location>
        <topology evidence="1">Multi-pass membrane protein</topology>
    </subcellularLocation>
</comment>
<feature type="transmembrane region" description="Helical" evidence="5">
    <location>
        <begin position="328"/>
        <end position="350"/>
    </location>
</feature>
<reference evidence="7" key="1">
    <citation type="journal article" date="2020" name="Stud. Mycol.">
        <title>101 Dothideomycetes genomes: a test case for predicting lifestyles and emergence of pathogens.</title>
        <authorList>
            <person name="Haridas S."/>
            <person name="Albert R."/>
            <person name="Binder M."/>
            <person name="Bloem J."/>
            <person name="Labutti K."/>
            <person name="Salamov A."/>
            <person name="Andreopoulos B."/>
            <person name="Baker S."/>
            <person name="Barry K."/>
            <person name="Bills G."/>
            <person name="Bluhm B."/>
            <person name="Cannon C."/>
            <person name="Castanera R."/>
            <person name="Culley D."/>
            <person name="Daum C."/>
            <person name="Ezra D."/>
            <person name="Gonzalez J."/>
            <person name="Henrissat B."/>
            <person name="Kuo A."/>
            <person name="Liang C."/>
            <person name="Lipzen A."/>
            <person name="Lutzoni F."/>
            <person name="Magnuson J."/>
            <person name="Mondo S."/>
            <person name="Nolan M."/>
            <person name="Ohm R."/>
            <person name="Pangilinan J."/>
            <person name="Park H.-J."/>
            <person name="Ramirez L."/>
            <person name="Alfaro M."/>
            <person name="Sun H."/>
            <person name="Tritt A."/>
            <person name="Yoshinaga Y."/>
            <person name="Zwiers L.-H."/>
            <person name="Turgeon B."/>
            <person name="Goodwin S."/>
            <person name="Spatafora J."/>
            <person name="Crous P."/>
            <person name="Grigoriev I."/>
        </authorList>
    </citation>
    <scope>NUCLEOTIDE SEQUENCE</scope>
    <source>
        <strain evidence="7">CBS 473.64</strain>
    </source>
</reference>
<dbReference type="InterPro" id="IPR011701">
    <property type="entry name" value="MFS"/>
</dbReference>
<dbReference type="InterPro" id="IPR036259">
    <property type="entry name" value="MFS_trans_sf"/>
</dbReference>
<dbReference type="SUPFAM" id="SSF103473">
    <property type="entry name" value="MFS general substrate transporter"/>
    <property type="match status" value="1"/>
</dbReference>
<feature type="transmembrane region" description="Helical" evidence="5">
    <location>
        <begin position="362"/>
        <end position="383"/>
    </location>
</feature>
<evidence type="ECO:0000259" key="6">
    <source>
        <dbReference type="PROSITE" id="PS50850"/>
    </source>
</evidence>
<protein>
    <submittedName>
        <fullName evidence="7">MFS general substrate transporter</fullName>
    </submittedName>
</protein>
<feature type="transmembrane region" description="Helical" evidence="5">
    <location>
        <begin position="302"/>
        <end position="322"/>
    </location>
</feature>
<dbReference type="PANTHER" id="PTHR23502:SF157">
    <property type="entry name" value="MAJOR FACILITATOR SUPERFAMILY (MFS) PROFILE DOMAIN-CONTAINING PROTEIN-RELATED"/>
    <property type="match status" value="1"/>
</dbReference>
<proteinExistence type="predicted"/>
<dbReference type="PANTHER" id="PTHR23502">
    <property type="entry name" value="MAJOR FACILITATOR SUPERFAMILY"/>
    <property type="match status" value="1"/>
</dbReference>
<evidence type="ECO:0000313" key="7">
    <source>
        <dbReference type="EMBL" id="KAF2645129.1"/>
    </source>
</evidence>
<accession>A0A6A6SBH8</accession>
<dbReference type="GO" id="GO:0022857">
    <property type="term" value="F:transmembrane transporter activity"/>
    <property type="evidence" value="ECO:0007669"/>
    <property type="project" value="InterPro"/>
</dbReference>
<feature type="domain" description="Major facilitator superfamily (MFS) profile" evidence="6">
    <location>
        <begin position="1"/>
        <end position="421"/>
    </location>
</feature>
<feature type="transmembrane region" description="Helical" evidence="5">
    <location>
        <begin position="395"/>
        <end position="415"/>
    </location>
</feature>
<feature type="transmembrane region" description="Helical" evidence="5">
    <location>
        <begin position="33"/>
        <end position="52"/>
    </location>
</feature>
<feature type="transmembrane region" description="Helical" evidence="5">
    <location>
        <begin position="88"/>
        <end position="105"/>
    </location>
</feature>
<evidence type="ECO:0000313" key="8">
    <source>
        <dbReference type="Proteomes" id="UP000799753"/>
    </source>
</evidence>
<evidence type="ECO:0000256" key="4">
    <source>
        <dbReference type="ARBA" id="ARBA00023136"/>
    </source>
</evidence>
<keyword evidence="2 5" id="KW-0812">Transmembrane</keyword>
<gene>
    <name evidence="7" type="ORF">P280DRAFT_419807</name>
</gene>
<dbReference type="OrthoDB" id="5296287at2759"/>
<sequence length="433" mass="47552">MVFVVSFTSTILIPAIPNIVKDFQSNDPYLSTFIVSAYLVGYFLGPFLMAPLSDHYGRIPIYHICNLLFVGMTCWCATTHSLGTLATARFLAGCGGSGAVALAPYSVMDMFRSERDFMFMVPGIAFVIAPALGPMAGAHVSAKWGWRCVFWGAALVGAFSTIVALLGLRESHGLVILGRKIVKRRMVTRNLPLRSRLEVRSKMPPSRRFVQLQIRPFLVLRSLSVFFATCVAAVGSGFMYMVFITLTEVFTSEFHWKPENIGYAFTGIAVGNLVGILLGSLLSNMVVKGRKKRGYEKPEIRLLPMILFWPLVGLGLIVYAWTSAKAGAWIWPLVGSGIFGAGVTSANFFSLSYITASYPEHAASGIGTHILVHSIIAGALPVFSNKLYYRMGVGWGFTILGLVALAICPVLYFCYRFGERMRKRLDRSSEPTA</sequence>
<evidence type="ECO:0000256" key="3">
    <source>
        <dbReference type="ARBA" id="ARBA00022989"/>
    </source>
</evidence>
<evidence type="ECO:0000256" key="5">
    <source>
        <dbReference type="SAM" id="Phobius"/>
    </source>
</evidence>
<dbReference type="InterPro" id="IPR020846">
    <property type="entry name" value="MFS_dom"/>
</dbReference>
<dbReference type="GO" id="GO:0016020">
    <property type="term" value="C:membrane"/>
    <property type="evidence" value="ECO:0007669"/>
    <property type="project" value="UniProtKB-SubCell"/>
</dbReference>
<organism evidence="7 8">
    <name type="scientific">Massarina eburnea CBS 473.64</name>
    <dbReference type="NCBI Taxonomy" id="1395130"/>
    <lineage>
        <taxon>Eukaryota</taxon>
        <taxon>Fungi</taxon>
        <taxon>Dikarya</taxon>
        <taxon>Ascomycota</taxon>
        <taxon>Pezizomycotina</taxon>
        <taxon>Dothideomycetes</taxon>
        <taxon>Pleosporomycetidae</taxon>
        <taxon>Pleosporales</taxon>
        <taxon>Massarineae</taxon>
        <taxon>Massarinaceae</taxon>
        <taxon>Massarina</taxon>
    </lineage>
</organism>
<keyword evidence="3 5" id="KW-1133">Transmembrane helix</keyword>
<dbReference type="Pfam" id="PF07690">
    <property type="entry name" value="MFS_1"/>
    <property type="match status" value="1"/>
</dbReference>
<dbReference type="AlphaFoldDB" id="A0A6A6SBH8"/>
<feature type="transmembrane region" description="Helical" evidence="5">
    <location>
        <begin position="64"/>
        <end position="82"/>
    </location>
</feature>
<keyword evidence="4 5" id="KW-0472">Membrane</keyword>
<evidence type="ECO:0000256" key="2">
    <source>
        <dbReference type="ARBA" id="ARBA00022692"/>
    </source>
</evidence>
<feature type="transmembrane region" description="Helical" evidence="5">
    <location>
        <begin position="218"/>
        <end position="241"/>
    </location>
</feature>
<dbReference type="EMBL" id="MU006778">
    <property type="protein sequence ID" value="KAF2645129.1"/>
    <property type="molecule type" value="Genomic_DNA"/>
</dbReference>
<evidence type="ECO:0000256" key="1">
    <source>
        <dbReference type="ARBA" id="ARBA00004141"/>
    </source>
</evidence>
<feature type="transmembrane region" description="Helical" evidence="5">
    <location>
        <begin position="117"/>
        <end position="137"/>
    </location>
</feature>
<dbReference type="Proteomes" id="UP000799753">
    <property type="component" value="Unassembled WGS sequence"/>
</dbReference>